<dbReference type="EMBL" id="CABMJJ010000007">
    <property type="protein sequence ID" value="VVC03450.1"/>
    <property type="molecule type" value="Genomic_DNA"/>
</dbReference>
<name>A0A5E4LN11_9ARCH</name>
<dbReference type="Proteomes" id="UP000789941">
    <property type="component" value="Unassembled WGS sequence"/>
</dbReference>
<organism evidence="1 2">
    <name type="scientific">Candidatus Bilamarchaeum dharawalense</name>
    <dbReference type="NCBI Taxonomy" id="2885759"/>
    <lineage>
        <taxon>Archaea</taxon>
        <taxon>Candidatus Micrarchaeota</taxon>
        <taxon>Candidatus Micrarchaeia</taxon>
        <taxon>Candidatus Anstonellales</taxon>
        <taxon>Candidatus Bilamarchaeaceae</taxon>
        <taxon>Candidatus Bilamarchaeum</taxon>
    </lineage>
</organism>
<evidence type="ECO:0000313" key="1">
    <source>
        <dbReference type="EMBL" id="VVC03450.1"/>
    </source>
</evidence>
<gene>
    <name evidence="1" type="ORF">LFW2832_00378</name>
</gene>
<sequence length="206" mass="24835">MDKQLVKMLDGMTGKEVCEYLYALLDNYELEAAEDLKPYLNSLDSVRRVDLHNTHVETLEQELEERWKIIIVHKRELVKLHKIQVIEFYNEILFSLASHIYFTNKDDRDKFKGIDLFIIYSSWKLNSLCSWDQIIEVTTDLLEKFSVMTMGKYREHFENVIKFAKFFKDREAMYDTYQREDVEVPDVKLDKKESKELDEWFRQPIV</sequence>
<protein>
    <submittedName>
        <fullName evidence="1">Uncharacterized protein</fullName>
    </submittedName>
</protein>
<proteinExistence type="predicted"/>
<dbReference type="AlphaFoldDB" id="A0A5E4LN11"/>
<accession>A0A5E4LN11</accession>
<evidence type="ECO:0000313" key="2">
    <source>
        <dbReference type="Proteomes" id="UP000789941"/>
    </source>
</evidence>
<comment type="caution">
    <text evidence="1">The sequence shown here is derived from an EMBL/GenBank/DDBJ whole genome shotgun (WGS) entry which is preliminary data.</text>
</comment>
<reference evidence="1 2" key="1">
    <citation type="submission" date="2019-08" db="EMBL/GenBank/DDBJ databases">
        <authorList>
            <person name="Vazquez-Campos X."/>
        </authorList>
    </citation>
    <scope>NUCLEOTIDE SEQUENCE [LARGE SCALE GENOMIC DNA]</scope>
    <source>
        <strain evidence="1">LFW-283_2</strain>
    </source>
</reference>